<protein>
    <submittedName>
        <fullName evidence="1">Uncharacterized protein</fullName>
    </submittedName>
</protein>
<name>A0ACC3YSE1_COLTU</name>
<dbReference type="EMBL" id="VUJX02000006">
    <property type="protein sequence ID" value="KAL0934781.1"/>
    <property type="molecule type" value="Genomic_DNA"/>
</dbReference>
<accession>A0ACC3YSE1</accession>
<evidence type="ECO:0000313" key="2">
    <source>
        <dbReference type="Proteomes" id="UP000805649"/>
    </source>
</evidence>
<gene>
    <name evidence="1" type="ORF">CTRU02_209372</name>
</gene>
<keyword evidence="2" id="KW-1185">Reference proteome</keyword>
<reference evidence="1 2" key="1">
    <citation type="journal article" date="2020" name="Phytopathology">
        <title>Genome Sequence Resources of Colletotrichum truncatum, C. plurivorum, C. musicola, and C. sojae: Four Species Pathogenic to Soybean (Glycine max).</title>
        <authorList>
            <person name="Rogerio F."/>
            <person name="Boufleur T.R."/>
            <person name="Ciampi-Guillardi M."/>
            <person name="Sukno S.A."/>
            <person name="Thon M.R."/>
            <person name="Massola Junior N.S."/>
            <person name="Baroncelli R."/>
        </authorList>
    </citation>
    <scope>NUCLEOTIDE SEQUENCE [LARGE SCALE GENOMIC DNA]</scope>
    <source>
        <strain evidence="1 2">CMES1059</strain>
    </source>
</reference>
<organism evidence="1 2">
    <name type="scientific">Colletotrichum truncatum</name>
    <name type="common">Anthracnose fungus</name>
    <name type="synonym">Colletotrichum capsici</name>
    <dbReference type="NCBI Taxonomy" id="5467"/>
    <lineage>
        <taxon>Eukaryota</taxon>
        <taxon>Fungi</taxon>
        <taxon>Dikarya</taxon>
        <taxon>Ascomycota</taxon>
        <taxon>Pezizomycotina</taxon>
        <taxon>Sordariomycetes</taxon>
        <taxon>Hypocreomycetidae</taxon>
        <taxon>Glomerellales</taxon>
        <taxon>Glomerellaceae</taxon>
        <taxon>Colletotrichum</taxon>
        <taxon>Colletotrichum truncatum species complex</taxon>
    </lineage>
</organism>
<sequence length="213" mass="23131">MDPATQLLNAVTERVIIPVKGGVDDWKEQLKAMLQILQKQPGCLRTRWGPWTEDPQKLELITGWINAEANETWKASKDCADAMAKLAPVLDGHPTSYLLQFKPYAPQAVINSPIVETLSFENCSESEDNMREIVERARAMPGCNGVASGFTLCRGSTGAPGSSSSGGRTFVAAIGWSGIEASRAANTTTYTNGMKTESHHVNFNFPVKGFRGL</sequence>
<proteinExistence type="predicted"/>
<comment type="caution">
    <text evidence="1">The sequence shown here is derived from an EMBL/GenBank/DDBJ whole genome shotgun (WGS) entry which is preliminary data.</text>
</comment>
<evidence type="ECO:0000313" key="1">
    <source>
        <dbReference type="EMBL" id="KAL0934781.1"/>
    </source>
</evidence>
<dbReference type="Proteomes" id="UP000805649">
    <property type="component" value="Unassembled WGS sequence"/>
</dbReference>